<dbReference type="EMBL" id="BARW01003558">
    <property type="protein sequence ID" value="GAI68484.1"/>
    <property type="molecule type" value="Genomic_DNA"/>
</dbReference>
<comment type="caution">
    <text evidence="2">The sequence shown here is derived from an EMBL/GenBank/DDBJ whole genome shotgun (WGS) entry which is preliminary data.</text>
</comment>
<proteinExistence type="predicted"/>
<dbReference type="InterPro" id="IPR036921">
    <property type="entry name" value="PurM-like_N_sf"/>
</dbReference>
<feature type="domain" description="PurM-like N-terminal" evidence="1">
    <location>
        <begin position="2"/>
        <end position="48"/>
    </location>
</feature>
<protein>
    <recommendedName>
        <fullName evidence="1">PurM-like N-terminal domain-containing protein</fullName>
    </recommendedName>
</protein>
<evidence type="ECO:0000313" key="2">
    <source>
        <dbReference type="EMBL" id="GAI68484.1"/>
    </source>
</evidence>
<dbReference type="Pfam" id="PF00586">
    <property type="entry name" value="AIRS"/>
    <property type="match status" value="1"/>
</dbReference>
<dbReference type="Gene3D" id="3.30.1330.10">
    <property type="entry name" value="PurM-like, N-terminal domain"/>
    <property type="match status" value="1"/>
</dbReference>
<feature type="non-terminal residue" evidence="2">
    <location>
        <position position="1"/>
    </location>
</feature>
<dbReference type="SUPFAM" id="SSF55326">
    <property type="entry name" value="PurM N-terminal domain-like"/>
    <property type="match status" value="1"/>
</dbReference>
<sequence>DVNDVVCTGAKPKWFQVTILLPQKNTTNSLIENIFKDIHDTCKSMGIGSVLATK</sequence>
<evidence type="ECO:0000259" key="1">
    <source>
        <dbReference type="Pfam" id="PF00586"/>
    </source>
</evidence>
<accession>X1SL60</accession>
<dbReference type="InterPro" id="IPR016188">
    <property type="entry name" value="PurM-like_N"/>
</dbReference>
<reference evidence="2" key="1">
    <citation type="journal article" date="2014" name="Front. Microbiol.">
        <title>High frequency of phylogenetically diverse reductive dehalogenase-homologous genes in deep subseafloor sedimentary metagenomes.</title>
        <authorList>
            <person name="Kawai M."/>
            <person name="Futagami T."/>
            <person name="Toyoda A."/>
            <person name="Takaki Y."/>
            <person name="Nishi S."/>
            <person name="Hori S."/>
            <person name="Arai W."/>
            <person name="Tsubouchi T."/>
            <person name="Morono Y."/>
            <person name="Uchiyama I."/>
            <person name="Ito T."/>
            <person name="Fujiyama A."/>
            <person name="Inagaki F."/>
            <person name="Takami H."/>
        </authorList>
    </citation>
    <scope>NUCLEOTIDE SEQUENCE</scope>
    <source>
        <strain evidence="2">Expedition CK06-06</strain>
    </source>
</reference>
<gene>
    <name evidence="2" type="ORF">S12H4_08982</name>
</gene>
<name>X1SL60_9ZZZZ</name>
<dbReference type="AlphaFoldDB" id="X1SL60"/>
<organism evidence="2">
    <name type="scientific">marine sediment metagenome</name>
    <dbReference type="NCBI Taxonomy" id="412755"/>
    <lineage>
        <taxon>unclassified sequences</taxon>
        <taxon>metagenomes</taxon>
        <taxon>ecological metagenomes</taxon>
    </lineage>
</organism>